<protein>
    <submittedName>
        <fullName evidence="1">Uncharacterized protein</fullName>
    </submittedName>
</protein>
<accession>A0A4U5LXJ2</accession>
<keyword evidence="2" id="KW-1185">Reference proteome</keyword>
<proteinExistence type="predicted"/>
<dbReference type="GO" id="GO:0005739">
    <property type="term" value="C:mitochondrion"/>
    <property type="evidence" value="ECO:0007669"/>
    <property type="project" value="TreeGrafter"/>
</dbReference>
<dbReference type="PANTHER" id="PTHR46669">
    <property type="entry name" value="LEUCINE-RICH PPR MOTIF-CONTAINING PROTEIN, MITOCHONDRIAL"/>
    <property type="match status" value="1"/>
</dbReference>
<dbReference type="AlphaFoldDB" id="A0A4U5LXJ2"/>
<dbReference type="InterPro" id="IPR033490">
    <property type="entry name" value="LRP130"/>
</dbReference>
<dbReference type="Proteomes" id="UP000298663">
    <property type="component" value="Unassembled WGS sequence"/>
</dbReference>
<comment type="caution">
    <text evidence="1">The sequence shown here is derived from an EMBL/GenBank/DDBJ whole genome shotgun (WGS) entry which is preliminary data.</text>
</comment>
<dbReference type="GO" id="GO:0070129">
    <property type="term" value="P:regulation of mitochondrial translation"/>
    <property type="evidence" value="ECO:0007669"/>
    <property type="project" value="TreeGrafter"/>
</dbReference>
<gene>
    <name evidence="1" type="ORF">L596_028141</name>
</gene>
<evidence type="ECO:0000313" key="2">
    <source>
        <dbReference type="Proteomes" id="UP000298663"/>
    </source>
</evidence>
<sequence length="669" mass="78114">MQRQQKNTVYDHILPKICRQLIRQKADPDVIKEVSDRISAGFQHQYRIYDHVVFSLLTYRGYSPHDKFEMLAKFVDVIDSERERIHITLPLLTCCDDVDENMKMLYRITKLLGYQDLSLLDVGVMSKRILIPLLNRQRYEPDYVKRLDTLARVLKSYGVSEEVSYKLVLNWWNYLKVDKRSDRHQQEEIRTWLEHNWDQIWIKEKPLPGPVLSFENLQALIDQGSNERVHSEIVKHGWPKNTNFKTLAPQIIDLYLKSADWGSTTKMLNMLSSACNKDTGPETGPEDYPVKNVHLIQIMLRKVFDSPTLEVSSIVDFAYELRRMFPYATTENSTYVETLNASNKLFGSILLNKKRAELTADRVDRVIDLLVTMIRMDMLSLLINETLTSKIISSVLSSLGWNAAVETWMKFQSKLYLSNGMLALLKYSISYSQNRDHTQFVLHKSKTYLSQSRSNAIYVAALMTVGKETEAEQFLKTITHQIRPVDAMHVFRLLNAFNFRTHDHQSTTAFARLCLQYTDLKNDETACALFHDDWLRVCEQNKLGQLPLELYDLFKSYGRDLSQEQKRRVFDLATKHKSLAQKWIFDQEGPYHLLNVTEESRKQFISEFEDRLQRLEEELKDPETKRLVPELDESKLLGNILNLQLHDELLLNPEISNEEVDKMLEGIAS</sequence>
<reference evidence="1 2" key="1">
    <citation type="journal article" date="2015" name="Genome Biol.">
        <title>Comparative genomics of Steinernema reveals deeply conserved gene regulatory networks.</title>
        <authorList>
            <person name="Dillman A.R."/>
            <person name="Macchietto M."/>
            <person name="Porter C.F."/>
            <person name="Rogers A."/>
            <person name="Williams B."/>
            <person name="Antoshechkin I."/>
            <person name="Lee M.M."/>
            <person name="Goodwin Z."/>
            <person name="Lu X."/>
            <person name="Lewis E.E."/>
            <person name="Goodrich-Blair H."/>
            <person name="Stock S.P."/>
            <person name="Adams B.J."/>
            <person name="Sternberg P.W."/>
            <person name="Mortazavi A."/>
        </authorList>
    </citation>
    <scope>NUCLEOTIDE SEQUENCE [LARGE SCALE GENOMIC DNA]</scope>
    <source>
        <strain evidence="1 2">ALL</strain>
    </source>
</reference>
<dbReference type="PANTHER" id="PTHR46669:SF1">
    <property type="entry name" value="LEUCINE-RICH PPR MOTIF-CONTAINING PROTEIN, MITOCHONDRIAL"/>
    <property type="match status" value="1"/>
</dbReference>
<dbReference type="GO" id="GO:0003730">
    <property type="term" value="F:mRNA 3'-UTR binding"/>
    <property type="evidence" value="ECO:0007669"/>
    <property type="project" value="TreeGrafter"/>
</dbReference>
<evidence type="ECO:0000313" key="1">
    <source>
        <dbReference type="EMBL" id="TKR60964.1"/>
    </source>
</evidence>
<dbReference type="STRING" id="34508.A0A4U5LXJ2"/>
<dbReference type="GO" id="GO:0005634">
    <property type="term" value="C:nucleus"/>
    <property type="evidence" value="ECO:0007669"/>
    <property type="project" value="TreeGrafter"/>
</dbReference>
<dbReference type="EMBL" id="AZBU02000011">
    <property type="protein sequence ID" value="TKR60964.1"/>
    <property type="molecule type" value="Genomic_DNA"/>
</dbReference>
<organism evidence="1 2">
    <name type="scientific">Steinernema carpocapsae</name>
    <name type="common">Entomopathogenic nematode</name>
    <dbReference type="NCBI Taxonomy" id="34508"/>
    <lineage>
        <taxon>Eukaryota</taxon>
        <taxon>Metazoa</taxon>
        <taxon>Ecdysozoa</taxon>
        <taxon>Nematoda</taxon>
        <taxon>Chromadorea</taxon>
        <taxon>Rhabditida</taxon>
        <taxon>Tylenchina</taxon>
        <taxon>Panagrolaimomorpha</taxon>
        <taxon>Strongyloidoidea</taxon>
        <taxon>Steinernematidae</taxon>
        <taxon>Steinernema</taxon>
    </lineage>
</organism>
<reference evidence="1 2" key="2">
    <citation type="journal article" date="2019" name="G3 (Bethesda)">
        <title>Hybrid Assembly of the Genome of the Entomopathogenic Nematode Steinernema carpocapsae Identifies the X-Chromosome.</title>
        <authorList>
            <person name="Serra L."/>
            <person name="Macchietto M."/>
            <person name="Macias-Munoz A."/>
            <person name="McGill C.J."/>
            <person name="Rodriguez I.M."/>
            <person name="Rodriguez B."/>
            <person name="Murad R."/>
            <person name="Mortazavi A."/>
        </authorList>
    </citation>
    <scope>NUCLEOTIDE SEQUENCE [LARGE SCALE GENOMIC DNA]</scope>
    <source>
        <strain evidence="1 2">ALL</strain>
    </source>
</reference>
<dbReference type="OrthoDB" id="185373at2759"/>
<name>A0A4U5LXJ2_STECR</name>